<keyword evidence="2" id="KW-1185">Reference proteome</keyword>
<protein>
    <submittedName>
        <fullName evidence="1">Uncharacterized protein</fullName>
    </submittedName>
</protein>
<reference evidence="1 2" key="1">
    <citation type="submission" date="2021-01" db="EMBL/GenBank/DDBJ databases">
        <title>Genomic Encyclopedia of Type Strains, Phase IV (KMG-IV): sequencing the most valuable type-strain genomes for metagenomic binning, comparative biology and taxonomic classification.</title>
        <authorList>
            <person name="Goeker M."/>
        </authorList>
    </citation>
    <scope>NUCLEOTIDE SEQUENCE [LARGE SCALE GENOMIC DNA]</scope>
    <source>
        <strain evidence="1 2">DSM 105453</strain>
    </source>
</reference>
<accession>A0ABS2R4V7</accession>
<name>A0ABS2R4V7_9BACI</name>
<proteinExistence type="predicted"/>
<organism evidence="1 2">
    <name type="scientific">Siminovitchia thermophila</name>
    <dbReference type="NCBI Taxonomy" id="1245522"/>
    <lineage>
        <taxon>Bacteria</taxon>
        <taxon>Bacillati</taxon>
        <taxon>Bacillota</taxon>
        <taxon>Bacilli</taxon>
        <taxon>Bacillales</taxon>
        <taxon>Bacillaceae</taxon>
        <taxon>Siminovitchia</taxon>
    </lineage>
</organism>
<gene>
    <name evidence="1" type="ORF">JOC94_001657</name>
</gene>
<sequence length="30" mass="3624">MEMNAVVELIWNYAREVIAKLRKNSEDYHT</sequence>
<evidence type="ECO:0000313" key="1">
    <source>
        <dbReference type="EMBL" id="MBM7714685.1"/>
    </source>
</evidence>
<dbReference type="EMBL" id="JAFBFH010000008">
    <property type="protein sequence ID" value="MBM7714685.1"/>
    <property type="molecule type" value="Genomic_DNA"/>
</dbReference>
<evidence type="ECO:0000313" key="2">
    <source>
        <dbReference type="Proteomes" id="UP000823485"/>
    </source>
</evidence>
<comment type="caution">
    <text evidence="1">The sequence shown here is derived from an EMBL/GenBank/DDBJ whole genome shotgun (WGS) entry which is preliminary data.</text>
</comment>
<dbReference type="Proteomes" id="UP000823485">
    <property type="component" value="Unassembled WGS sequence"/>
</dbReference>